<keyword evidence="3" id="KW-1185">Reference proteome</keyword>
<dbReference type="KEGG" id="ceu:A7L45_14610"/>
<dbReference type="Gene3D" id="3.40.630.30">
    <property type="match status" value="1"/>
</dbReference>
<dbReference type="PANTHER" id="PTHR43792">
    <property type="entry name" value="GNAT FAMILY, PUTATIVE (AFU_ORTHOLOGUE AFUA_3G00765)-RELATED-RELATED"/>
    <property type="match status" value="1"/>
</dbReference>
<dbReference type="RefSeq" id="WP_071613514.1">
    <property type="nucleotide sequence ID" value="NZ_CP015756.1"/>
</dbReference>
<proteinExistence type="predicted"/>
<dbReference type="SUPFAM" id="SSF55729">
    <property type="entry name" value="Acyl-CoA N-acyltransferases (Nat)"/>
    <property type="match status" value="1"/>
</dbReference>
<dbReference type="GO" id="GO:0016747">
    <property type="term" value="F:acyltransferase activity, transferring groups other than amino-acyl groups"/>
    <property type="evidence" value="ECO:0007669"/>
    <property type="project" value="InterPro"/>
</dbReference>
<dbReference type="InterPro" id="IPR016181">
    <property type="entry name" value="Acyl_CoA_acyltransferase"/>
</dbReference>
<gene>
    <name evidence="2" type="ORF">A7L45_14610</name>
</gene>
<organism evidence="2 3">
    <name type="scientific">Clostridium estertheticum subsp. estertheticum</name>
    <dbReference type="NCBI Taxonomy" id="1552"/>
    <lineage>
        <taxon>Bacteria</taxon>
        <taxon>Bacillati</taxon>
        <taxon>Bacillota</taxon>
        <taxon>Clostridia</taxon>
        <taxon>Eubacteriales</taxon>
        <taxon>Clostridiaceae</taxon>
        <taxon>Clostridium</taxon>
    </lineage>
</organism>
<evidence type="ECO:0000259" key="1">
    <source>
        <dbReference type="PROSITE" id="PS51186"/>
    </source>
</evidence>
<name>A0A1J0GIR9_9CLOT</name>
<dbReference type="InterPro" id="IPR000182">
    <property type="entry name" value="GNAT_dom"/>
</dbReference>
<dbReference type="EMBL" id="CP015756">
    <property type="protein sequence ID" value="APC41219.1"/>
    <property type="molecule type" value="Genomic_DNA"/>
</dbReference>
<dbReference type="STRING" id="1552.A7L45_14610"/>
<accession>A0A1J0GIR9</accession>
<dbReference type="CDD" id="cd04301">
    <property type="entry name" value="NAT_SF"/>
    <property type="match status" value="1"/>
</dbReference>
<dbReference type="PANTHER" id="PTHR43792:SF13">
    <property type="entry name" value="ACETYLTRANSFERASE"/>
    <property type="match status" value="1"/>
</dbReference>
<dbReference type="OrthoDB" id="7863753at2"/>
<protein>
    <submittedName>
        <fullName evidence="2">Alanine acetyltransferase</fullName>
    </submittedName>
</protein>
<dbReference type="Proteomes" id="UP000182569">
    <property type="component" value="Chromosome"/>
</dbReference>
<dbReference type="Pfam" id="PF13302">
    <property type="entry name" value="Acetyltransf_3"/>
    <property type="match status" value="1"/>
</dbReference>
<dbReference type="AlphaFoldDB" id="A0A1J0GIR9"/>
<reference evidence="3" key="1">
    <citation type="journal article" date="2016" name="Front. Microbiol.">
        <title>Complete Genome Sequence of Clostridium estertheticum DSM 8809, a Microbe Identified in Spoiled Vacuum Packed Beef.</title>
        <authorList>
            <person name="Yu Z."/>
            <person name="Gunn L."/>
            <person name="Brennan E."/>
            <person name="Reid R."/>
            <person name="Wall P.G."/>
            <person name="Gaora O.P."/>
            <person name="Hurley D."/>
            <person name="Bolton D."/>
            <person name="Fanning S."/>
        </authorList>
    </citation>
    <scope>NUCLEOTIDE SEQUENCE [LARGE SCALE GENOMIC DNA]</scope>
    <source>
        <strain evidence="3">DSM 8809</strain>
    </source>
</reference>
<sequence>MINLESERLKLLPLQAKHLALAVESYGKMESKLGLSVSNTILDDEMKYAMNVRLQKVSEDNKNYLWLTNWAIVLKEENRIIGFIMIKGCPNENGEVIVGYGIEEMYRNRGYATEALQGLKKWIFKNPKAIYIIADTEKDNIESHKVLKNVGAIKYKEDEELIWWKIENILGGYTWMK</sequence>
<dbReference type="InterPro" id="IPR051531">
    <property type="entry name" value="N-acetyltransferase"/>
</dbReference>
<feature type="domain" description="N-acetyltransferase" evidence="1">
    <location>
        <begin position="9"/>
        <end position="177"/>
    </location>
</feature>
<evidence type="ECO:0000313" key="2">
    <source>
        <dbReference type="EMBL" id="APC41219.1"/>
    </source>
</evidence>
<keyword evidence="2" id="KW-0808">Transferase</keyword>
<evidence type="ECO:0000313" key="3">
    <source>
        <dbReference type="Proteomes" id="UP000182569"/>
    </source>
</evidence>
<dbReference type="PROSITE" id="PS51186">
    <property type="entry name" value="GNAT"/>
    <property type="match status" value="1"/>
</dbReference>